<evidence type="ECO:0000313" key="8">
    <source>
        <dbReference type="Proteomes" id="UP000016743"/>
    </source>
</evidence>
<dbReference type="GO" id="GO:0009253">
    <property type="term" value="P:peptidoglycan catabolic process"/>
    <property type="evidence" value="ECO:0007669"/>
    <property type="project" value="InterPro"/>
</dbReference>
<dbReference type="SUPFAM" id="SSF51445">
    <property type="entry name" value="(Trans)glycosidases"/>
    <property type="match status" value="1"/>
</dbReference>
<dbReference type="PANTHER" id="PTHR34135:SF2">
    <property type="entry name" value="LYSOZYME"/>
    <property type="match status" value="1"/>
</dbReference>
<dbReference type="SMART" id="SM00641">
    <property type="entry name" value="Glyco_25"/>
    <property type="match status" value="1"/>
</dbReference>
<dbReference type="EMBL" id="CP006734">
    <property type="protein sequence ID" value="AGW40527.1"/>
    <property type="molecule type" value="Genomic_DNA"/>
</dbReference>
<dbReference type="GO" id="GO:0016998">
    <property type="term" value="P:cell wall macromolecule catabolic process"/>
    <property type="evidence" value="ECO:0007669"/>
    <property type="project" value="InterPro"/>
</dbReference>
<evidence type="ECO:0000256" key="6">
    <source>
        <dbReference type="SAM" id="SignalP"/>
    </source>
</evidence>
<dbReference type="InterPro" id="IPR018077">
    <property type="entry name" value="Glyco_hydro_fam25_subgr"/>
</dbReference>
<comment type="similarity">
    <text evidence="1">Belongs to the glycosyl hydrolase 25 family.</text>
</comment>
<keyword evidence="5" id="KW-0812">Transmembrane</keyword>
<evidence type="ECO:0008006" key="9">
    <source>
        <dbReference type="Google" id="ProtNLM"/>
    </source>
</evidence>
<keyword evidence="5" id="KW-0472">Membrane</keyword>
<dbReference type="PATRIC" id="fig|1389489.3.peg.286"/>
<feature type="signal peptide" evidence="6">
    <location>
        <begin position="1"/>
        <end position="26"/>
    </location>
</feature>
<dbReference type="eggNOG" id="COG3757">
    <property type="taxonomic scope" value="Bacteria"/>
</dbReference>
<keyword evidence="5" id="KW-1133">Transmembrane helix</keyword>
<protein>
    <recommendedName>
        <fullName evidence="9">Lysozyme</fullName>
    </recommendedName>
</protein>
<dbReference type="Proteomes" id="UP000016743">
    <property type="component" value="Chromosome"/>
</dbReference>
<accession>U3P6I3</accession>
<feature type="transmembrane region" description="Helical" evidence="5">
    <location>
        <begin position="497"/>
        <end position="517"/>
    </location>
</feature>
<feature type="region of interest" description="Disordered" evidence="4">
    <location>
        <begin position="25"/>
        <end position="48"/>
    </location>
</feature>
<dbReference type="RefSeq" id="WP_021753971.1">
    <property type="nucleotide sequence ID" value="NC_022438.1"/>
</dbReference>
<evidence type="ECO:0000313" key="7">
    <source>
        <dbReference type="EMBL" id="AGW40527.1"/>
    </source>
</evidence>
<dbReference type="PANTHER" id="PTHR34135">
    <property type="entry name" value="LYSOZYME"/>
    <property type="match status" value="1"/>
</dbReference>
<evidence type="ECO:0000256" key="3">
    <source>
        <dbReference type="ARBA" id="ARBA00023295"/>
    </source>
</evidence>
<dbReference type="AlphaFoldDB" id="U3P6I3"/>
<keyword evidence="8" id="KW-1185">Reference proteome</keyword>
<feature type="compositionally biased region" description="Basic and acidic residues" evidence="4">
    <location>
        <begin position="28"/>
        <end position="48"/>
    </location>
</feature>
<name>U3P6I3_LEIXC</name>
<gene>
    <name evidence="7" type="ORF">O159_03040</name>
</gene>
<keyword evidence="3" id="KW-0326">Glycosidase</keyword>
<keyword evidence="2" id="KW-0378">Hydrolase</keyword>
<dbReference type="KEGG" id="lxy:O159_03040"/>
<evidence type="ECO:0000256" key="1">
    <source>
        <dbReference type="ARBA" id="ARBA00010646"/>
    </source>
</evidence>
<organism evidence="7 8">
    <name type="scientific">Leifsonia xyli subsp. cynodontis DSM 46306</name>
    <dbReference type="NCBI Taxonomy" id="1389489"/>
    <lineage>
        <taxon>Bacteria</taxon>
        <taxon>Bacillati</taxon>
        <taxon>Actinomycetota</taxon>
        <taxon>Actinomycetes</taxon>
        <taxon>Micrococcales</taxon>
        <taxon>Microbacteriaceae</taxon>
        <taxon>Leifsonia</taxon>
    </lineage>
</organism>
<proteinExistence type="inferred from homology"/>
<evidence type="ECO:0000256" key="5">
    <source>
        <dbReference type="SAM" id="Phobius"/>
    </source>
</evidence>
<keyword evidence="6" id="KW-0732">Signal</keyword>
<dbReference type="GO" id="GO:0003796">
    <property type="term" value="F:lysozyme activity"/>
    <property type="evidence" value="ECO:0007669"/>
    <property type="project" value="InterPro"/>
</dbReference>
<dbReference type="PROSITE" id="PS51904">
    <property type="entry name" value="GLYCOSYL_HYDROL_F25_2"/>
    <property type="match status" value="1"/>
</dbReference>
<dbReference type="Gene3D" id="3.20.20.80">
    <property type="entry name" value="Glycosidases"/>
    <property type="match status" value="1"/>
</dbReference>
<dbReference type="InterPro" id="IPR002053">
    <property type="entry name" value="Glyco_hydro_25"/>
</dbReference>
<dbReference type="InterPro" id="IPR017853">
    <property type="entry name" value="GH"/>
</dbReference>
<evidence type="ECO:0000256" key="2">
    <source>
        <dbReference type="ARBA" id="ARBA00022801"/>
    </source>
</evidence>
<feature type="chain" id="PRO_5004647362" description="Lysozyme" evidence="6">
    <location>
        <begin position="27"/>
        <end position="526"/>
    </location>
</feature>
<evidence type="ECO:0000256" key="4">
    <source>
        <dbReference type="SAM" id="MobiDB-lite"/>
    </source>
</evidence>
<sequence length="526" mass="54840">MRSGLLSALTAATLALGLGGSLSAAAAEPDRDGDPARDHSGSTLTHDDVLRVMPRSQQLTPAFAFLRGNDVSAWQPDVDWSDVVSKGAHFVYIKATEDDDYVSSQYEAQWTGAGDAGLYRGAYHFARPFWSDGASQAKHFMASIHGWKPGARLLPPMVDLEHRCSSLTQPWAIKKCQAMTPEDIVKWIHDFVSVVEQEAGVKPVIYTNPSWWKEYTGDITDFASYPLFIAHWMSDVSGGPGALPGGWVDWTLWQHWDDASGYTGPGDLLPGDQDLFHGTETALQRFSDDVYAAVTVSPSAVEPGGKVTVSGKGFAPKESVSVALGTAPGTTVTADGVGDFTAQASVPGDQPAGPLTVTAVGAESGASASGAVTVQALSPSPAIAPTVALSQPAPRPGTLFTATGSGFAASDAVTITLHSSPRVLGETAADASGAFAVALRLPADVTLGAHTLEFSGASGQTVQLPLTVEASPAVHSAAGSSSARVILADTGDRIDDILDLTVAMLGVGVIVLGLVRLRKRSPWQAR</sequence>
<dbReference type="GO" id="GO:0016052">
    <property type="term" value="P:carbohydrate catabolic process"/>
    <property type="evidence" value="ECO:0007669"/>
    <property type="project" value="TreeGrafter"/>
</dbReference>
<reference evidence="7 8" key="1">
    <citation type="journal article" date="2013" name="Genome Announc.">
        <title>Complete Genome Sequence of Leifsonia xyli subsp. cynodontis Strain DSM46306, a Gram-Positive Bacterial Pathogen of Grasses.</title>
        <authorList>
            <person name="Monteiro-Vitorello C.B."/>
            <person name="Zerillo M.M."/>
            <person name="Van Sluys M.A."/>
            <person name="Camargo L.E."/>
            <person name="Kitajima J.P."/>
        </authorList>
    </citation>
    <scope>NUCLEOTIDE SEQUENCE [LARGE SCALE GENOMIC DNA]</scope>
    <source>
        <strain evidence="7 8">DSM 46306</strain>
    </source>
</reference>
<dbReference type="HOGENOM" id="CLU_517576_0_0_11"/>
<dbReference type="Pfam" id="PF01183">
    <property type="entry name" value="Glyco_hydro_25"/>
    <property type="match status" value="1"/>
</dbReference>